<evidence type="ECO:0000313" key="3">
    <source>
        <dbReference type="Proteomes" id="UP001302812"/>
    </source>
</evidence>
<sequence>MSPRGGHGSPGNNGPNRPNPQRKQTGHGGKAARRGKASNATVRKSARLMKDVGWIDYDSSGEQSDSPGDPGKGLSGSMAHSGSGTTTRGASMQMAGPHIGSRNGPAVRTPPTATVNHEAPVLVDTSIPDEPIDYCGPLQEHGVAADLLTGPPLLVTLGSDGIPTSHNAKGLEPLRATHAKLQMNAGEEDDDEKEEWLIEL</sequence>
<feature type="compositionally biased region" description="Polar residues" evidence="1">
    <location>
        <begin position="78"/>
        <end position="90"/>
    </location>
</feature>
<dbReference type="Proteomes" id="UP001302812">
    <property type="component" value="Unassembled WGS sequence"/>
</dbReference>
<keyword evidence="3" id="KW-1185">Reference proteome</keyword>
<protein>
    <submittedName>
        <fullName evidence="2">Uncharacterized protein</fullName>
    </submittedName>
</protein>
<organism evidence="2 3">
    <name type="scientific">Canariomyces notabilis</name>
    <dbReference type="NCBI Taxonomy" id="2074819"/>
    <lineage>
        <taxon>Eukaryota</taxon>
        <taxon>Fungi</taxon>
        <taxon>Dikarya</taxon>
        <taxon>Ascomycota</taxon>
        <taxon>Pezizomycotina</taxon>
        <taxon>Sordariomycetes</taxon>
        <taxon>Sordariomycetidae</taxon>
        <taxon>Sordariales</taxon>
        <taxon>Chaetomiaceae</taxon>
        <taxon>Canariomyces</taxon>
    </lineage>
</organism>
<dbReference type="EMBL" id="MU853332">
    <property type="protein sequence ID" value="KAK4117091.1"/>
    <property type="molecule type" value="Genomic_DNA"/>
</dbReference>
<dbReference type="RefSeq" id="XP_064674661.1">
    <property type="nucleotide sequence ID" value="XM_064817186.1"/>
</dbReference>
<proteinExistence type="predicted"/>
<dbReference type="GeneID" id="89941311"/>
<reference evidence="2" key="1">
    <citation type="journal article" date="2023" name="Mol. Phylogenet. Evol.">
        <title>Genome-scale phylogeny and comparative genomics of the fungal order Sordariales.</title>
        <authorList>
            <person name="Hensen N."/>
            <person name="Bonometti L."/>
            <person name="Westerberg I."/>
            <person name="Brannstrom I.O."/>
            <person name="Guillou S."/>
            <person name="Cros-Aarteil S."/>
            <person name="Calhoun S."/>
            <person name="Haridas S."/>
            <person name="Kuo A."/>
            <person name="Mondo S."/>
            <person name="Pangilinan J."/>
            <person name="Riley R."/>
            <person name="LaButti K."/>
            <person name="Andreopoulos B."/>
            <person name="Lipzen A."/>
            <person name="Chen C."/>
            <person name="Yan M."/>
            <person name="Daum C."/>
            <person name="Ng V."/>
            <person name="Clum A."/>
            <person name="Steindorff A."/>
            <person name="Ohm R.A."/>
            <person name="Martin F."/>
            <person name="Silar P."/>
            <person name="Natvig D.O."/>
            <person name="Lalanne C."/>
            <person name="Gautier V."/>
            <person name="Ament-Velasquez S.L."/>
            <person name="Kruys A."/>
            <person name="Hutchinson M.I."/>
            <person name="Powell A.J."/>
            <person name="Barry K."/>
            <person name="Miller A.N."/>
            <person name="Grigoriev I.V."/>
            <person name="Debuchy R."/>
            <person name="Gladieux P."/>
            <person name="Hiltunen Thoren M."/>
            <person name="Johannesson H."/>
        </authorList>
    </citation>
    <scope>NUCLEOTIDE SEQUENCE</scope>
    <source>
        <strain evidence="2">CBS 508.74</strain>
    </source>
</reference>
<comment type="caution">
    <text evidence="2">The sequence shown here is derived from an EMBL/GenBank/DDBJ whole genome shotgun (WGS) entry which is preliminary data.</text>
</comment>
<feature type="region of interest" description="Disordered" evidence="1">
    <location>
        <begin position="1"/>
        <end position="121"/>
    </location>
</feature>
<evidence type="ECO:0000256" key="1">
    <source>
        <dbReference type="SAM" id="MobiDB-lite"/>
    </source>
</evidence>
<evidence type="ECO:0000313" key="2">
    <source>
        <dbReference type="EMBL" id="KAK4117091.1"/>
    </source>
</evidence>
<feature type="compositionally biased region" description="Gly residues" evidence="1">
    <location>
        <begin position="1"/>
        <end position="11"/>
    </location>
</feature>
<dbReference type="AlphaFoldDB" id="A0AAN6TN50"/>
<name>A0AAN6TN50_9PEZI</name>
<accession>A0AAN6TN50</accession>
<gene>
    <name evidence="2" type="ORF">N656DRAFT_793618</name>
</gene>
<reference evidence="2" key="2">
    <citation type="submission" date="2023-05" db="EMBL/GenBank/DDBJ databases">
        <authorList>
            <consortium name="Lawrence Berkeley National Laboratory"/>
            <person name="Steindorff A."/>
            <person name="Hensen N."/>
            <person name="Bonometti L."/>
            <person name="Westerberg I."/>
            <person name="Brannstrom I.O."/>
            <person name="Guillou S."/>
            <person name="Cros-Aarteil S."/>
            <person name="Calhoun S."/>
            <person name="Haridas S."/>
            <person name="Kuo A."/>
            <person name="Mondo S."/>
            <person name="Pangilinan J."/>
            <person name="Riley R."/>
            <person name="Labutti K."/>
            <person name="Andreopoulos B."/>
            <person name="Lipzen A."/>
            <person name="Chen C."/>
            <person name="Yanf M."/>
            <person name="Daum C."/>
            <person name="Ng V."/>
            <person name="Clum A."/>
            <person name="Ohm R."/>
            <person name="Martin F."/>
            <person name="Silar P."/>
            <person name="Natvig D."/>
            <person name="Lalanne C."/>
            <person name="Gautier V."/>
            <person name="Ament-Velasquez S.L."/>
            <person name="Kruys A."/>
            <person name="Hutchinson M.I."/>
            <person name="Powell A.J."/>
            <person name="Barry K."/>
            <person name="Miller A.N."/>
            <person name="Grigoriev I.V."/>
            <person name="Debuchy R."/>
            <person name="Gladieux P."/>
            <person name="Thoren M.H."/>
            <person name="Johannesson H."/>
        </authorList>
    </citation>
    <scope>NUCLEOTIDE SEQUENCE</scope>
    <source>
        <strain evidence="2">CBS 508.74</strain>
    </source>
</reference>